<comment type="caution">
    <text evidence="6">The sequence shown here is derived from an EMBL/GenBank/DDBJ whole genome shotgun (WGS) entry which is preliminary data.</text>
</comment>
<dbReference type="EMBL" id="JARBHA010000004">
    <property type="protein sequence ID" value="KAJ9702449.1"/>
    <property type="molecule type" value="Genomic_DNA"/>
</dbReference>
<evidence type="ECO:0000256" key="4">
    <source>
        <dbReference type="PROSITE-ProRule" id="PRU01131"/>
    </source>
</evidence>
<proteinExistence type="inferred from homology"/>
<feature type="domain" description="FLZ-type" evidence="5">
    <location>
        <begin position="340"/>
        <end position="384"/>
    </location>
</feature>
<comment type="similarity">
    <text evidence="1">Belongs to the FLZ family.</text>
</comment>
<dbReference type="AlphaFoldDB" id="A0AA39A9U6"/>
<keyword evidence="3" id="KW-0863">Zinc-finger</keyword>
<evidence type="ECO:0000256" key="3">
    <source>
        <dbReference type="ARBA" id="ARBA00022771"/>
    </source>
</evidence>
<name>A0AA39A9U6_VITRO</name>
<evidence type="ECO:0000313" key="6">
    <source>
        <dbReference type="EMBL" id="KAJ9702449.1"/>
    </source>
</evidence>
<sequence length="411" mass="45329">MLRKRSRSFQKDQHMGHPTMADAVSEFYFQSDVMGQKHKSNSFFSVPGLFVGLNYKGLSDSDSVRSPTSPLDFRVFSNLGSPFRSPRSSQDGQHKSWDCSKVGLSIIDSLDDGGKLCGKVLRSSESKTILFGPQMRIKTPNSPRHINFFDGSKSLPRNYASFPHTQIKSPPQKRDSDVVFEIEETPLEPEAFGRIRSCSLDSSRSFSSLTNLTKRQSNLCSGNLCSGNVTTQVSSPPQILGGNPNSDNFLPMKLNSIPASVGSGQGFIGSLSASEIELSEDYTCVISHGPNPKTTHIYGDCILECQSNDLANLNKNEEHKIGSPLIVECSENSTPYPSNDFLSICYSCKKKLEEGKDIFMYRGEKAFCSLNCRSQEILIDEEMEKTTDDSSEMSPVSKCGKDLFETGMLAC</sequence>
<protein>
    <recommendedName>
        <fullName evidence="5">FLZ-type domain-containing protein</fullName>
    </recommendedName>
</protein>
<keyword evidence="3" id="KW-0862">Zinc</keyword>
<evidence type="ECO:0000256" key="1">
    <source>
        <dbReference type="ARBA" id="ARBA00009374"/>
    </source>
</evidence>
<dbReference type="Pfam" id="PF04570">
    <property type="entry name" value="zf-FLZ"/>
    <property type="match status" value="1"/>
</dbReference>
<dbReference type="PROSITE" id="PS51795">
    <property type="entry name" value="ZF_FLZ"/>
    <property type="match status" value="1"/>
</dbReference>
<dbReference type="InterPro" id="IPR007650">
    <property type="entry name" value="Zf-FLZ_dom"/>
</dbReference>
<dbReference type="PANTHER" id="PTHR46868:SF3">
    <property type="entry name" value="FCS-LIKE ZINC FINGER 11"/>
    <property type="match status" value="1"/>
</dbReference>
<evidence type="ECO:0000313" key="7">
    <source>
        <dbReference type="Proteomes" id="UP001168098"/>
    </source>
</evidence>
<dbReference type="Proteomes" id="UP001168098">
    <property type="component" value="Unassembled WGS sequence"/>
</dbReference>
<accession>A0AA39A9U6</accession>
<gene>
    <name evidence="6" type="ORF">PVL29_004266</name>
</gene>
<feature type="zinc finger region" description="FLZ-type" evidence="4">
    <location>
        <begin position="340"/>
        <end position="384"/>
    </location>
</feature>
<reference evidence="6 7" key="1">
    <citation type="journal article" date="2023" name="BMC Biotechnol.">
        <title>Vitis rotundifolia cv Carlos genome sequencing.</title>
        <authorList>
            <person name="Huff M."/>
            <person name="Hulse-Kemp A."/>
            <person name="Scheffler B."/>
            <person name="Youngblood R."/>
            <person name="Simpson S."/>
            <person name="Babiker E."/>
            <person name="Staton M."/>
        </authorList>
    </citation>
    <scope>NUCLEOTIDE SEQUENCE [LARGE SCALE GENOMIC DNA]</scope>
    <source>
        <tissue evidence="6">Leaf</tissue>
    </source>
</reference>
<evidence type="ECO:0000256" key="2">
    <source>
        <dbReference type="ARBA" id="ARBA00022723"/>
    </source>
</evidence>
<evidence type="ECO:0000259" key="5">
    <source>
        <dbReference type="PROSITE" id="PS51795"/>
    </source>
</evidence>
<keyword evidence="7" id="KW-1185">Reference proteome</keyword>
<organism evidence="6 7">
    <name type="scientific">Vitis rotundifolia</name>
    <name type="common">Muscadine grape</name>
    <dbReference type="NCBI Taxonomy" id="103349"/>
    <lineage>
        <taxon>Eukaryota</taxon>
        <taxon>Viridiplantae</taxon>
        <taxon>Streptophyta</taxon>
        <taxon>Embryophyta</taxon>
        <taxon>Tracheophyta</taxon>
        <taxon>Spermatophyta</taxon>
        <taxon>Magnoliopsida</taxon>
        <taxon>eudicotyledons</taxon>
        <taxon>Gunneridae</taxon>
        <taxon>Pentapetalae</taxon>
        <taxon>rosids</taxon>
        <taxon>Vitales</taxon>
        <taxon>Vitaceae</taxon>
        <taxon>Viteae</taxon>
        <taxon>Vitis</taxon>
    </lineage>
</organism>
<dbReference type="PANTHER" id="PTHR46868">
    <property type="entry name" value="FCS-LIKE ZINC FINGER 11"/>
    <property type="match status" value="1"/>
</dbReference>
<dbReference type="InterPro" id="IPR044585">
    <property type="entry name" value="FLZ10/11"/>
</dbReference>
<dbReference type="GO" id="GO:0008270">
    <property type="term" value="F:zinc ion binding"/>
    <property type="evidence" value="ECO:0007669"/>
    <property type="project" value="UniProtKB-KW"/>
</dbReference>
<keyword evidence="2" id="KW-0479">Metal-binding</keyword>